<organism evidence="1 2">
    <name type="scientific">Pseudohoeflea coraliihabitans</name>
    <dbReference type="NCBI Taxonomy" id="2860393"/>
    <lineage>
        <taxon>Bacteria</taxon>
        <taxon>Pseudomonadati</taxon>
        <taxon>Pseudomonadota</taxon>
        <taxon>Alphaproteobacteria</taxon>
        <taxon>Hyphomicrobiales</taxon>
        <taxon>Rhizobiaceae</taxon>
        <taxon>Pseudohoeflea</taxon>
    </lineage>
</organism>
<dbReference type="Proteomes" id="UP001430804">
    <property type="component" value="Unassembled WGS sequence"/>
</dbReference>
<proteinExistence type="predicted"/>
<evidence type="ECO:0000313" key="2">
    <source>
        <dbReference type="Proteomes" id="UP001430804"/>
    </source>
</evidence>
<accession>A0ABS6WID9</accession>
<keyword evidence="2" id="KW-1185">Reference proteome</keyword>
<gene>
    <name evidence="1" type="ORF">KY465_00360</name>
</gene>
<comment type="caution">
    <text evidence="1">The sequence shown here is derived from an EMBL/GenBank/DDBJ whole genome shotgun (WGS) entry which is preliminary data.</text>
</comment>
<dbReference type="EMBL" id="JAHWQX010000001">
    <property type="protein sequence ID" value="MBW3095723.1"/>
    <property type="molecule type" value="Genomic_DNA"/>
</dbReference>
<reference evidence="1" key="1">
    <citation type="submission" date="2021-07" db="EMBL/GenBank/DDBJ databases">
        <title>Pseudohoeflea marina sp. nov. a polyhydroxyalcanoate-producing bacterium.</title>
        <authorList>
            <person name="Zheng W."/>
            <person name="Yu S."/>
            <person name="Huang Y."/>
        </authorList>
    </citation>
    <scope>NUCLEOTIDE SEQUENCE</scope>
    <source>
        <strain evidence="1">DP4N28-3</strain>
    </source>
</reference>
<name>A0ABS6WID9_9HYPH</name>
<evidence type="ECO:0000313" key="1">
    <source>
        <dbReference type="EMBL" id="MBW3095723.1"/>
    </source>
</evidence>
<sequence>MAIITRRFIIICLAVAIFAMLLTAVVTKPGRQSSISAIHVCQAQDDPACVLDWN</sequence>
<protein>
    <submittedName>
        <fullName evidence="1">Uncharacterized protein</fullName>
    </submittedName>
</protein>
<dbReference type="RefSeq" id="WP_219157185.1">
    <property type="nucleotide sequence ID" value="NZ_JAHWQX010000001.1"/>
</dbReference>